<name>A0A4Z0BHK4_9BURK</name>
<dbReference type="OrthoDB" id="8705843at2"/>
<dbReference type="Proteomes" id="UP000297839">
    <property type="component" value="Unassembled WGS sequence"/>
</dbReference>
<evidence type="ECO:0000313" key="2">
    <source>
        <dbReference type="Proteomes" id="UP000297839"/>
    </source>
</evidence>
<sequence length="59" mass="6348">MNDQDLDIAYTAICHALGEVGPENAQRFLAMLCLALMARSDSAGDVLPLIESVRARSVD</sequence>
<protein>
    <recommendedName>
        <fullName evidence="3">DUF2783 domain-containing protein</fullName>
    </recommendedName>
</protein>
<evidence type="ECO:0000313" key="1">
    <source>
        <dbReference type="EMBL" id="TFY98211.1"/>
    </source>
</evidence>
<proteinExistence type="predicted"/>
<organism evidence="1 2">
    <name type="scientific">Ramlibacter humi</name>
    <dbReference type="NCBI Taxonomy" id="2530451"/>
    <lineage>
        <taxon>Bacteria</taxon>
        <taxon>Pseudomonadati</taxon>
        <taxon>Pseudomonadota</taxon>
        <taxon>Betaproteobacteria</taxon>
        <taxon>Burkholderiales</taxon>
        <taxon>Comamonadaceae</taxon>
        <taxon>Ramlibacter</taxon>
    </lineage>
</organism>
<accession>A0A4Z0BHK4</accession>
<gene>
    <name evidence="1" type="ORF">EZ216_16565</name>
</gene>
<dbReference type="EMBL" id="SMLK01000006">
    <property type="protein sequence ID" value="TFY98211.1"/>
    <property type="molecule type" value="Genomic_DNA"/>
</dbReference>
<keyword evidence="2" id="KW-1185">Reference proteome</keyword>
<dbReference type="RefSeq" id="WP_135250900.1">
    <property type="nucleotide sequence ID" value="NZ_SMLK01000006.1"/>
</dbReference>
<reference evidence="1 2" key="1">
    <citation type="submission" date="2019-03" db="EMBL/GenBank/DDBJ databases">
        <title>Ramlibacter sp. 18x22-1, whole genome shotgun sequence.</title>
        <authorList>
            <person name="Zhang X."/>
            <person name="Feng G."/>
            <person name="Zhu H."/>
        </authorList>
    </citation>
    <scope>NUCLEOTIDE SEQUENCE [LARGE SCALE GENOMIC DNA]</scope>
    <source>
        <strain evidence="1 2">18x22-1</strain>
    </source>
</reference>
<comment type="caution">
    <text evidence="1">The sequence shown here is derived from an EMBL/GenBank/DDBJ whole genome shotgun (WGS) entry which is preliminary data.</text>
</comment>
<evidence type="ECO:0008006" key="3">
    <source>
        <dbReference type="Google" id="ProtNLM"/>
    </source>
</evidence>
<dbReference type="AlphaFoldDB" id="A0A4Z0BHK4"/>